<evidence type="ECO:0000313" key="1">
    <source>
        <dbReference type="EMBL" id="AAM84084.1"/>
    </source>
</evidence>
<dbReference type="KEGG" id="ypk:y0494"/>
<protein>
    <submittedName>
        <fullName evidence="1">Uncharacterized protein</fullName>
    </submittedName>
</protein>
<sequence>MESLRAVSYCFLAGNILPNILVHHLHHSLRASNTQGGWWVSGVRYHD</sequence>
<dbReference type="EMBL" id="AE009952">
    <property type="protein sequence ID" value="AAM84084.1"/>
    <property type="molecule type" value="Genomic_DNA"/>
</dbReference>
<proteinExistence type="predicted"/>
<dbReference type="HOGENOM" id="CLU_3175051_0_0_6"/>
<dbReference type="IntAct" id="Q8CLR4">
    <property type="interactions" value="1"/>
</dbReference>
<reference evidence="1 2" key="1">
    <citation type="journal article" date="2002" name="J. Bacteriol.">
        <title>Genome sequence of Yersinia pestis KIM.</title>
        <authorList>
            <person name="Deng W."/>
            <person name="Burland V."/>
            <person name="Plunkett G.III."/>
            <person name="Boutin A."/>
            <person name="Mayhew G.F."/>
            <person name="Liss P."/>
            <person name="Perna N.T."/>
            <person name="Rose D.J."/>
            <person name="Mau B."/>
            <person name="Zhou S."/>
            <person name="Schwartz D.C."/>
            <person name="Fetherston J.D."/>
            <person name="Lindler L.E."/>
            <person name="Brubaker R.R."/>
            <person name="Plana G.V."/>
            <person name="Straley S.C."/>
            <person name="McDonough K.A."/>
            <person name="Nilles M.L."/>
            <person name="Matson J.S."/>
            <person name="Blattner F.R."/>
            <person name="Perry R.D."/>
        </authorList>
    </citation>
    <scope>NUCLEOTIDE SEQUENCE [LARGE SCALE GENOMIC DNA]</scope>
    <source>
        <strain evidence="2">KIM10+ / Biovar Mediaevalis</strain>
    </source>
</reference>
<gene>
    <name evidence="1" type="ordered locus">y0494</name>
</gene>
<dbReference type="DNASU" id="1145442"/>
<organism evidence="1 2">
    <name type="scientific">Yersinia pestis</name>
    <dbReference type="NCBI Taxonomy" id="632"/>
    <lineage>
        <taxon>Bacteria</taxon>
        <taxon>Pseudomonadati</taxon>
        <taxon>Pseudomonadota</taxon>
        <taxon>Gammaproteobacteria</taxon>
        <taxon>Enterobacterales</taxon>
        <taxon>Yersiniaceae</taxon>
        <taxon>Yersinia</taxon>
    </lineage>
</organism>
<dbReference type="AlphaFoldDB" id="Q8CLR4"/>
<dbReference type="Proteomes" id="UP000002490">
    <property type="component" value="Chromosome"/>
</dbReference>
<accession>Q8CLR4</accession>
<name>Q8CLR4_YERPE</name>
<evidence type="ECO:0000313" key="2">
    <source>
        <dbReference type="Proteomes" id="UP000002490"/>
    </source>
</evidence>